<organism evidence="3 4">
    <name type="scientific">Microvirga splendida</name>
    <dbReference type="NCBI Taxonomy" id="2795727"/>
    <lineage>
        <taxon>Bacteria</taxon>
        <taxon>Pseudomonadati</taxon>
        <taxon>Pseudomonadota</taxon>
        <taxon>Alphaproteobacteria</taxon>
        <taxon>Hyphomicrobiales</taxon>
        <taxon>Methylobacteriaceae</taxon>
        <taxon>Microvirga</taxon>
    </lineage>
</organism>
<feature type="chain" id="PRO_5046148380" description="DUF4398 domain-containing protein" evidence="2">
    <location>
        <begin position="27"/>
        <end position="134"/>
    </location>
</feature>
<comment type="caution">
    <text evidence="3">The sequence shown here is derived from an EMBL/GenBank/DDBJ whole genome shotgun (WGS) entry which is preliminary data.</text>
</comment>
<feature type="signal peptide" evidence="2">
    <location>
        <begin position="1"/>
        <end position="26"/>
    </location>
</feature>
<keyword evidence="2" id="KW-0732">Signal</keyword>
<gene>
    <name evidence="3" type="ORF">JAO75_17185</name>
</gene>
<feature type="region of interest" description="Disordered" evidence="1">
    <location>
        <begin position="110"/>
        <end position="134"/>
    </location>
</feature>
<protein>
    <recommendedName>
        <fullName evidence="5">DUF4398 domain-containing protein</fullName>
    </recommendedName>
</protein>
<evidence type="ECO:0000313" key="4">
    <source>
        <dbReference type="Proteomes" id="UP000620670"/>
    </source>
</evidence>
<evidence type="ECO:0000256" key="1">
    <source>
        <dbReference type="SAM" id="MobiDB-lite"/>
    </source>
</evidence>
<dbReference type="EMBL" id="JAELXT010000020">
    <property type="protein sequence ID" value="MBJ6127138.1"/>
    <property type="molecule type" value="Genomic_DNA"/>
</dbReference>
<evidence type="ECO:0008006" key="5">
    <source>
        <dbReference type="Google" id="ProtNLM"/>
    </source>
</evidence>
<sequence>MPLQRHLRASLLVAALPLLPACTQTAAPVANAPEAEETGIMAAIQDAQRTQARHKATSAVLGHASALDPTGLSGFAIDALEEQQERIEEEKYRRIDEEVEKAIAEGMALQARSEALEQKAGNTRPGTSRRKPNP</sequence>
<reference evidence="4" key="1">
    <citation type="submission" date="2020-12" db="EMBL/GenBank/DDBJ databases">
        <title>Hymenobacter sp.</title>
        <authorList>
            <person name="Kim M.K."/>
        </authorList>
    </citation>
    <scope>NUCLEOTIDE SEQUENCE [LARGE SCALE GENOMIC DNA]</scope>
    <source>
        <strain evidence="4">BT325</strain>
    </source>
</reference>
<dbReference type="RefSeq" id="WP_199050365.1">
    <property type="nucleotide sequence ID" value="NZ_JAELXT010000020.1"/>
</dbReference>
<name>A0ABS0Y4A6_9HYPH</name>
<evidence type="ECO:0000313" key="3">
    <source>
        <dbReference type="EMBL" id="MBJ6127138.1"/>
    </source>
</evidence>
<dbReference type="Proteomes" id="UP000620670">
    <property type="component" value="Unassembled WGS sequence"/>
</dbReference>
<keyword evidence="4" id="KW-1185">Reference proteome</keyword>
<proteinExistence type="predicted"/>
<accession>A0ABS0Y4A6</accession>
<evidence type="ECO:0000256" key="2">
    <source>
        <dbReference type="SAM" id="SignalP"/>
    </source>
</evidence>